<dbReference type="PANTHER" id="PTHR11113:SF14">
    <property type="entry name" value="N-ACETYLGLUCOSAMINE-6-PHOSPHATE DEACETYLASE"/>
    <property type="match status" value="1"/>
</dbReference>
<dbReference type="RefSeq" id="WP_171473366.1">
    <property type="nucleotide sequence ID" value="NZ_CP053452.2"/>
</dbReference>
<dbReference type="PIRSF" id="PIRSF038994">
    <property type="entry name" value="NagA"/>
    <property type="match status" value="1"/>
</dbReference>
<comment type="cofactor">
    <cofactor evidence="7">
        <name>a divalent metal cation</name>
        <dbReference type="ChEBI" id="CHEBI:60240"/>
    </cofactor>
    <text evidence="7">Binds 1 divalent metal cation per subunit.</text>
</comment>
<keyword evidence="2 7" id="KW-0479">Metal-binding</keyword>
<evidence type="ECO:0000313" key="9">
    <source>
        <dbReference type="EMBL" id="QJW98126.1"/>
    </source>
</evidence>
<dbReference type="PANTHER" id="PTHR11113">
    <property type="entry name" value="N-ACETYLGLUCOSAMINE-6-PHOSPHATE DEACETYLASE"/>
    <property type="match status" value="1"/>
</dbReference>
<evidence type="ECO:0000259" key="8">
    <source>
        <dbReference type="Pfam" id="PF01979"/>
    </source>
</evidence>
<name>A0A6M5YXL6_9BACT</name>
<feature type="binding site" evidence="7">
    <location>
        <position position="218"/>
    </location>
    <ligand>
        <name>Zn(2+)</name>
        <dbReference type="ChEBI" id="CHEBI:29105"/>
    </ligand>
</feature>
<feature type="binding site" evidence="7">
    <location>
        <position position="197"/>
    </location>
    <ligand>
        <name>Zn(2+)</name>
        <dbReference type="ChEBI" id="CHEBI:29105"/>
    </ligand>
</feature>
<comment type="similarity">
    <text evidence="1 5">Belongs to the metallo-dependent hydrolases superfamily. NagA family.</text>
</comment>
<feature type="active site" description="Proton donor/acceptor" evidence="6">
    <location>
        <position position="284"/>
    </location>
</feature>
<evidence type="ECO:0000256" key="3">
    <source>
        <dbReference type="ARBA" id="ARBA00022801"/>
    </source>
</evidence>
<dbReference type="SUPFAM" id="SSF51556">
    <property type="entry name" value="Metallo-dependent hydrolases"/>
    <property type="match status" value="1"/>
</dbReference>
<dbReference type="KEGG" id="ftj:FTUN_5706"/>
<sequence length="396" mass="42751">MSVTVFANATLVLPDRIIPGAVLQVRDGRITFAGHAEPELAADQAIDLEGLYLAPGFVDLHVHGGDGADFMDGTPDAFRTVCRCHARHGTTSLTPTSTVATGPQYDQFLALCRALHGTKTGGARIVGGHFYGPYFARPARGCHPDQEFLVPAPENAERFMSAAADMPLVVTVAPEIENAEWLVRTYSARGVRFNAGHSYATFPHVEAAVAWGVRHVDHLFCAMSDRARLRQSQAFPMRAGLMEATLFFDELTTEVIADGKHLTPELLRFAYKVKGPDRLALVTDSMRAVDRPDGEYWFGAEGSGEKVRKRDGAGVTLEGTALASGVMGMDHCLRTMHFAAGVPLPEAVRMASLTPARILGVSEDIGSLEPGKRADLVVLDRELNVKRVYIGGEGVV</sequence>
<dbReference type="GO" id="GO:0008448">
    <property type="term" value="F:N-acetylglucosamine-6-phosphate deacetylase activity"/>
    <property type="evidence" value="ECO:0007669"/>
    <property type="project" value="UniProtKB-EC"/>
</dbReference>
<feature type="domain" description="Amidohydrolase-related" evidence="8">
    <location>
        <begin position="52"/>
        <end position="393"/>
    </location>
</feature>
<proteinExistence type="inferred from homology"/>
<dbReference type="GO" id="GO:0046872">
    <property type="term" value="F:metal ion binding"/>
    <property type="evidence" value="ECO:0007669"/>
    <property type="project" value="UniProtKB-KW"/>
</dbReference>
<dbReference type="Proteomes" id="UP000503447">
    <property type="component" value="Chromosome"/>
</dbReference>
<dbReference type="InterPro" id="IPR006680">
    <property type="entry name" value="Amidohydro-rel"/>
</dbReference>
<dbReference type="InterPro" id="IPR011059">
    <property type="entry name" value="Metal-dep_hydrolase_composite"/>
</dbReference>
<gene>
    <name evidence="9" type="ORF">FTUN_5706</name>
</gene>
<keyword evidence="10" id="KW-1185">Reference proteome</keyword>
<evidence type="ECO:0000256" key="6">
    <source>
        <dbReference type="PIRSR" id="PIRSR038994-1"/>
    </source>
</evidence>
<evidence type="ECO:0000313" key="10">
    <source>
        <dbReference type="Proteomes" id="UP000503447"/>
    </source>
</evidence>
<dbReference type="InterPro" id="IPR003764">
    <property type="entry name" value="GlcNAc_6-P_deAcase"/>
</dbReference>
<evidence type="ECO:0000256" key="1">
    <source>
        <dbReference type="ARBA" id="ARBA00010716"/>
    </source>
</evidence>
<dbReference type="Pfam" id="PF01979">
    <property type="entry name" value="Amidohydro_1"/>
    <property type="match status" value="1"/>
</dbReference>
<evidence type="ECO:0000256" key="5">
    <source>
        <dbReference type="PIRNR" id="PIRNR038994"/>
    </source>
</evidence>
<evidence type="ECO:0000256" key="2">
    <source>
        <dbReference type="ARBA" id="ARBA00022723"/>
    </source>
</evidence>
<evidence type="ECO:0000256" key="4">
    <source>
        <dbReference type="ARBA" id="ARBA00023277"/>
    </source>
</evidence>
<protein>
    <submittedName>
        <fullName evidence="9">N-acetylglucosamine-6-phosphate deacetylase</fullName>
        <ecNumber evidence="9">3.5.1.25</ecNumber>
    </submittedName>
</protein>
<dbReference type="AlphaFoldDB" id="A0A6M5YXL6"/>
<accession>A0A6M5YXL6</accession>
<dbReference type="SUPFAM" id="SSF51338">
    <property type="entry name" value="Composite domain of metallo-dependent hydrolases"/>
    <property type="match status" value="1"/>
</dbReference>
<keyword evidence="3 5" id="KW-0378">Hydrolase</keyword>
<dbReference type="GO" id="GO:0006046">
    <property type="term" value="P:N-acetylglucosamine catabolic process"/>
    <property type="evidence" value="ECO:0007669"/>
    <property type="project" value="TreeGrafter"/>
</dbReference>
<dbReference type="Gene3D" id="3.20.20.140">
    <property type="entry name" value="Metal-dependent hydrolases"/>
    <property type="match status" value="1"/>
</dbReference>
<dbReference type="InterPro" id="IPR032466">
    <property type="entry name" value="Metal_Hydrolase"/>
</dbReference>
<dbReference type="EC" id="3.5.1.25" evidence="9"/>
<reference evidence="10" key="1">
    <citation type="submission" date="2020-05" db="EMBL/GenBank/DDBJ databases">
        <title>Frigoriglobus tundricola gen. nov., sp. nov., a psychrotolerant cellulolytic planctomycete of the family Gemmataceae with two divergent copies of 16S rRNA gene.</title>
        <authorList>
            <person name="Kulichevskaya I.S."/>
            <person name="Ivanova A.A."/>
            <person name="Naumoff D.G."/>
            <person name="Beletsky A.V."/>
            <person name="Rijpstra W.I.C."/>
            <person name="Sinninghe Damste J.S."/>
            <person name="Mardanov A.V."/>
            <person name="Ravin N.V."/>
            <person name="Dedysh S.N."/>
        </authorList>
    </citation>
    <scope>NUCLEOTIDE SEQUENCE [LARGE SCALE GENOMIC DNA]</scope>
    <source>
        <strain evidence="10">PL17</strain>
    </source>
</reference>
<dbReference type="EMBL" id="CP053452">
    <property type="protein sequence ID" value="QJW98126.1"/>
    <property type="molecule type" value="Genomic_DNA"/>
</dbReference>
<dbReference type="Gene3D" id="2.30.40.10">
    <property type="entry name" value="Urease, subunit C, domain 1"/>
    <property type="match status" value="1"/>
</dbReference>
<dbReference type="CDD" id="cd00854">
    <property type="entry name" value="NagA"/>
    <property type="match status" value="1"/>
</dbReference>
<organism evidence="9 10">
    <name type="scientific">Frigoriglobus tundricola</name>
    <dbReference type="NCBI Taxonomy" id="2774151"/>
    <lineage>
        <taxon>Bacteria</taxon>
        <taxon>Pseudomonadati</taxon>
        <taxon>Planctomycetota</taxon>
        <taxon>Planctomycetia</taxon>
        <taxon>Gemmatales</taxon>
        <taxon>Gemmataceae</taxon>
        <taxon>Frigoriglobus</taxon>
    </lineage>
</organism>
<evidence type="ECO:0000256" key="7">
    <source>
        <dbReference type="PIRSR" id="PIRSR038994-3"/>
    </source>
</evidence>
<keyword evidence="4 5" id="KW-0119">Carbohydrate metabolism</keyword>